<organism evidence="1">
    <name type="scientific">Oryza glumipatula</name>
    <dbReference type="NCBI Taxonomy" id="40148"/>
    <lineage>
        <taxon>Eukaryota</taxon>
        <taxon>Viridiplantae</taxon>
        <taxon>Streptophyta</taxon>
        <taxon>Embryophyta</taxon>
        <taxon>Tracheophyta</taxon>
        <taxon>Spermatophyta</taxon>
        <taxon>Magnoliopsida</taxon>
        <taxon>Liliopsida</taxon>
        <taxon>Poales</taxon>
        <taxon>Poaceae</taxon>
        <taxon>BOP clade</taxon>
        <taxon>Oryzoideae</taxon>
        <taxon>Oryzeae</taxon>
        <taxon>Oryzinae</taxon>
        <taxon>Oryza</taxon>
    </lineage>
</organism>
<dbReference type="HOGENOM" id="CLU_151555_0_0_1"/>
<dbReference type="Proteomes" id="UP000026961">
    <property type="component" value="Chromosome 2"/>
</dbReference>
<dbReference type="Gramene" id="OGLUM02G26310.1">
    <property type="protein sequence ID" value="OGLUM02G26310.1"/>
    <property type="gene ID" value="OGLUM02G26310"/>
</dbReference>
<dbReference type="STRING" id="40148.A0A0D9YVM7"/>
<reference evidence="1" key="1">
    <citation type="submission" date="2015-04" db="UniProtKB">
        <authorList>
            <consortium name="EnsemblPlants"/>
        </authorList>
    </citation>
    <scope>IDENTIFICATION</scope>
</reference>
<proteinExistence type="predicted"/>
<dbReference type="AlphaFoldDB" id="A0A0D9YVM7"/>
<sequence>MVMVPAAHTECVHWHGKCTLSLDDRCPQHPNVKTHVPIILDMKSLNYTKWRIDIVEDGVVEKAVRMGKSSCTMCRLHLLEEEV</sequence>
<accession>A0A0D9YVM7</accession>
<evidence type="ECO:0000313" key="1">
    <source>
        <dbReference type="EnsemblPlants" id="OGLUM02G26310.1"/>
    </source>
</evidence>
<protein>
    <submittedName>
        <fullName evidence="1">Uncharacterized protein</fullName>
    </submittedName>
</protein>
<name>A0A0D9YVM7_9ORYZ</name>
<reference evidence="1" key="2">
    <citation type="submission" date="2018-05" db="EMBL/GenBank/DDBJ databases">
        <title>OgluRS3 (Oryza glumaepatula Reference Sequence Version 3).</title>
        <authorList>
            <person name="Zhang J."/>
            <person name="Kudrna D."/>
            <person name="Lee S."/>
            <person name="Talag J."/>
            <person name="Welchert J."/>
            <person name="Wing R.A."/>
        </authorList>
    </citation>
    <scope>NUCLEOTIDE SEQUENCE [LARGE SCALE GENOMIC DNA]</scope>
</reference>
<evidence type="ECO:0000313" key="2">
    <source>
        <dbReference type="Proteomes" id="UP000026961"/>
    </source>
</evidence>
<dbReference type="EnsemblPlants" id="OGLUM02G26310.1">
    <property type="protein sequence ID" value="OGLUM02G26310.1"/>
    <property type="gene ID" value="OGLUM02G26310"/>
</dbReference>
<keyword evidence="2" id="KW-1185">Reference proteome</keyword>